<protein>
    <submittedName>
        <fullName evidence="2">Uncharacterized protein</fullName>
    </submittedName>
</protein>
<dbReference type="Proteomes" id="UP000593568">
    <property type="component" value="Unassembled WGS sequence"/>
</dbReference>
<evidence type="ECO:0000313" key="3">
    <source>
        <dbReference type="Proteomes" id="UP000593568"/>
    </source>
</evidence>
<organism evidence="2 3">
    <name type="scientific">Gossypium trilobum</name>
    <dbReference type="NCBI Taxonomy" id="34281"/>
    <lineage>
        <taxon>Eukaryota</taxon>
        <taxon>Viridiplantae</taxon>
        <taxon>Streptophyta</taxon>
        <taxon>Embryophyta</taxon>
        <taxon>Tracheophyta</taxon>
        <taxon>Spermatophyta</taxon>
        <taxon>Magnoliopsida</taxon>
        <taxon>eudicotyledons</taxon>
        <taxon>Gunneridae</taxon>
        <taxon>Pentapetalae</taxon>
        <taxon>rosids</taxon>
        <taxon>malvids</taxon>
        <taxon>Malvales</taxon>
        <taxon>Malvaceae</taxon>
        <taxon>Malvoideae</taxon>
        <taxon>Gossypium</taxon>
    </lineage>
</organism>
<feature type="region of interest" description="Disordered" evidence="1">
    <location>
        <begin position="1"/>
        <end position="20"/>
    </location>
</feature>
<accession>A0A7J9FQJ7</accession>
<evidence type="ECO:0000313" key="2">
    <source>
        <dbReference type="EMBL" id="MBA0787570.1"/>
    </source>
</evidence>
<reference evidence="2 3" key="1">
    <citation type="journal article" date="2019" name="Genome Biol. Evol.">
        <title>Insights into the evolution of the New World diploid cottons (Gossypium, subgenus Houzingenia) based on genome sequencing.</title>
        <authorList>
            <person name="Grover C.E."/>
            <person name="Arick M.A. 2nd"/>
            <person name="Thrash A."/>
            <person name="Conover J.L."/>
            <person name="Sanders W.S."/>
            <person name="Peterson D.G."/>
            <person name="Frelichowski J.E."/>
            <person name="Scheffler J.A."/>
            <person name="Scheffler B.E."/>
            <person name="Wendel J.F."/>
        </authorList>
    </citation>
    <scope>NUCLEOTIDE SEQUENCE [LARGE SCALE GENOMIC DNA]</scope>
    <source>
        <strain evidence="2">8</strain>
        <tissue evidence="2">Leaf</tissue>
    </source>
</reference>
<dbReference type="EMBL" id="JABEZW010226108">
    <property type="protein sequence ID" value="MBA0787570.1"/>
    <property type="molecule type" value="Genomic_DNA"/>
</dbReference>
<comment type="caution">
    <text evidence="2">The sequence shown here is derived from an EMBL/GenBank/DDBJ whole genome shotgun (WGS) entry which is preliminary data.</text>
</comment>
<name>A0A7J9FQJ7_9ROSI</name>
<proteinExistence type="predicted"/>
<dbReference type="AlphaFoldDB" id="A0A7J9FQJ7"/>
<sequence>MALALVSGDQPSDKDNWDNGRLARKRQLIVEQGLPHSYGVKAQGVNNNKDAIGLVAFGAKFGLMI</sequence>
<keyword evidence="3" id="KW-1185">Reference proteome</keyword>
<evidence type="ECO:0000256" key="1">
    <source>
        <dbReference type="SAM" id="MobiDB-lite"/>
    </source>
</evidence>
<gene>
    <name evidence="2" type="ORF">Gotri_006787</name>
</gene>